<accession>A0ABQ0L3X1</accession>
<dbReference type="Proteomes" id="UP000815677">
    <property type="component" value="Unassembled WGS sequence"/>
</dbReference>
<evidence type="ECO:0000313" key="1">
    <source>
        <dbReference type="EMBL" id="GAT45831.1"/>
    </source>
</evidence>
<keyword evidence="2" id="KW-1185">Reference proteome</keyword>
<reference evidence="1" key="1">
    <citation type="submission" date="2014-09" db="EMBL/GenBank/DDBJ databases">
        <title>Genome sequence of the luminous mushroom Mycena chlorophos for searching fungal bioluminescence genes.</title>
        <authorList>
            <person name="Tanaka Y."/>
            <person name="Kasuga D."/>
            <person name="Oba Y."/>
            <person name="Hase S."/>
            <person name="Sato K."/>
            <person name="Oba Y."/>
            <person name="Sakakibara Y."/>
        </authorList>
    </citation>
    <scope>NUCLEOTIDE SEQUENCE</scope>
</reference>
<name>A0ABQ0L3X1_MYCCL</name>
<sequence length="41" mass="4614">ARDDVPSSPARRIIDWSTVSALLISRVPWPPTFKRASLSYT</sequence>
<evidence type="ECO:0000313" key="2">
    <source>
        <dbReference type="Proteomes" id="UP000815677"/>
    </source>
</evidence>
<proteinExistence type="predicted"/>
<feature type="non-terminal residue" evidence="1">
    <location>
        <position position="1"/>
    </location>
</feature>
<protein>
    <submittedName>
        <fullName evidence="1">Uncharacterized protein</fullName>
    </submittedName>
</protein>
<gene>
    <name evidence="1" type="ORF">MCHLO_03387</name>
</gene>
<dbReference type="EMBL" id="DF841730">
    <property type="protein sequence ID" value="GAT45831.1"/>
    <property type="molecule type" value="Genomic_DNA"/>
</dbReference>
<organism evidence="1 2">
    <name type="scientific">Mycena chlorophos</name>
    <name type="common">Agaric fungus</name>
    <name type="synonym">Agaricus chlorophos</name>
    <dbReference type="NCBI Taxonomy" id="658473"/>
    <lineage>
        <taxon>Eukaryota</taxon>
        <taxon>Fungi</taxon>
        <taxon>Dikarya</taxon>
        <taxon>Basidiomycota</taxon>
        <taxon>Agaricomycotina</taxon>
        <taxon>Agaricomycetes</taxon>
        <taxon>Agaricomycetidae</taxon>
        <taxon>Agaricales</taxon>
        <taxon>Marasmiineae</taxon>
        <taxon>Mycenaceae</taxon>
        <taxon>Mycena</taxon>
    </lineage>
</organism>